<dbReference type="AlphaFoldDB" id="A0A4Y5SJR8"/>
<feature type="domain" description="DNA-directed DNA polymerase family B mitochondria/virus" evidence="10">
    <location>
        <begin position="38"/>
        <end position="229"/>
    </location>
</feature>
<dbReference type="GO" id="GO:0003887">
    <property type="term" value="F:DNA-directed DNA polymerase activity"/>
    <property type="evidence" value="ECO:0007669"/>
    <property type="project" value="UniProtKB-KW"/>
</dbReference>
<dbReference type="Pfam" id="PF03175">
    <property type="entry name" value="DNA_pol_B_2"/>
    <property type="match status" value="1"/>
</dbReference>
<evidence type="ECO:0000256" key="3">
    <source>
        <dbReference type="ARBA" id="ARBA00014385"/>
    </source>
</evidence>
<dbReference type="GO" id="GO:0006260">
    <property type="term" value="P:DNA replication"/>
    <property type="evidence" value="ECO:0007669"/>
    <property type="project" value="UniProtKB-KW"/>
</dbReference>
<dbReference type="InterPro" id="IPR012337">
    <property type="entry name" value="RNaseH-like_sf"/>
</dbReference>
<dbReference type="EC" id="2.7.7.7" evidence="2"/>
<dbReference type="InterPro" id="IPR004868">
    <property type="entry name" value="DNA-dir_DNA_pol_B_mt/vir"/>
</dbReference>
<evidence type="ECO:0000256" key="4">
    <source>
        <dbReference type="ARBA" id="ARBA00022679"/>
    </source>
</evidence>
<keyword evidence="8" id="KW-0238">DNA-binding</keyword>
<dbReference type="GeneID" id="40487019"/>
<dbReference type="PANTHER" id="PTHR33568:SF3">
    <property type="entry name" value="DNA-DIRECTED DNA POLYMERASE"/>
    <property type="match status" value="1"/>
</dbReference>
<geneLocation type="mitochondrion" evidence="11"/>
<dbReference type="GO" id="GO:0003677">
    <property type="term" value="F:DNA binding"/>
    <property type="evidence" value="ECO:0007669"/>
    <property type="project" value="UniProtKB-KW"/>
</dbReference>
<evidence type="ECO:0000256" key="9">
    <source>
        <dbReference type="ARBA" id="ARBA00049244"/>
    </source>
</evidence>
<dbReference type="RefSeq" id="YP_009649331.1">
    <property type="nucleotide sequence ID" value="NC_042699.1"/>
</dbReference>
<evidence type="ECO:0000256" key="7">
    <source>
        <dbReference type="ARBA" id="ARBA00022932"/>
    </source>
</evidence>
<evidence type="ECO:0000256" key="1">
    <source>
        <dbReference type="ARBA" id="ARBA00005755"/>
    </source>
</evidence>
<dbReference type="Gene3D" id="3.30.420.10">
    <property type="entry name" value="Ribonuclease H-like superfamily/Ribonuclease H"/>
    <property type="match status" value="1"/>
</dbReference>
<keyword evidence="7" id="KW-0239">DNA-directed DNA polymerase</keyword>
<comment type="similarity">
    <text evidence="1">Belongs to the DNA polymerase type-B family.</text>
</comment>
<dbReference type="SUPFAM" id="SSF53098">
    <property type="entry name" value="Ribonuclease H-like"/>
    <property type="match status" value="1"/>
</dbReference>
<gene>
    <name evidence="11" type="primary">orf232</name>
</gene>
<keyword evidence="4" id="KW-0808">Transferase</keyword>
<sequence length="232" mass="27629">MTPYCICFYDGKSSKSFYLTDYKDSQEMLKFAISSLLKRKYKGYKIYVHNLSNFDGIFLLKILSSINHIKVQPILKDGKIINLKLNYDSINSYQINFRDSFLILPSSLRKLAIQFKVDNKTLFPYNFVNDKYNKNIDLNYIGSVPLIKYFINISLEDYNQYKLLFNKNWSLKDESIKYCNQDCISLYQIIHKFNILIYDKYHINIHKYPTLPSLAFGIYRTHYLKDYPIPLI</sequence>
<evidence type="ECO:0000256" key="5">
    <source>
        <dbReference type="ARBA" id="ARBA00022695"/>
    </source>
</evidence>
<keyword evidence="6" id="KW-0235">DNA replication</keyword>
<comment type="catalytic activity">
    <reaction evidence="9">
        <text>DNA(n) + a 2'-deoxyribonucleoside 5'-triphosphate = DNA(n+1) + diphosphate</text>
        <dbReference type="Rhea" id="RHEA:22508"/>
        <dbReference type="Rhea" id="RHEA-COMP:17339"/>
        <dbReference type="Rhea" id="RHEA-COMP:17340"/>
        <dbReference type="ChEBI" id="CHEBI:33019"/>
        <dbReference type="ChEBI" id="CHEBI:61560"/>
        <dbReference type="ChEBI" id="CHEBI:173112"/>
        <dbReference type="EC" id="2.7.7.7"/>
    </reaction>
</comment>
<evidence type="ECO:0000313" key="11">
    <source>
        <dbReference type="EMBL" id="QDA23246.1"/>
    </source>
</evidence>
<evidence type="ECO:0000256" key="6">
    <source>
        <dbReference type="ARBA" id="ARBA00022705"/>
    </source>
</evidence>
<dbReference type="PANTHER" id="PTHR33568">
    <property type="entry name" value="DNA POLYMERASE"/>
    <property type="match status" value="1"/>
</dbReference>
<keyword evidence="5" id="KW-0548">Nucleotidyltransferase</keyword>
<reference evidence="11" key="1">
    <citation type="journal article" name="Int. J. Mol. Sci.">
        <title>Comparative Mitochondrial Genome Analysis of Two Ectomycorrhizal Fungi (Rhizopogon) Reveals Dynamic Changes of Intron and Phylogenetic Relationships of the Subphylum Agaricomycotina.</title>
        <authorList>
            <person name="Li Q."/>
            <person name="Ren Y."/>
            <person name="Shi X."/>
            <person name="Peng L."/>
            <person name="Zhao J."/>
            <person name="Song Y."/>
            <person name="Zhao G."/>
        </authorList>
    </citation>
    <scope>NUCLEOTIDE SEQUENCE</scope>
</reference>
<protein>
    <recommendedName>
        <fullName evidence="3">Probable DNA polymerase</fullName>
        <ecNumber evidence="2">2.7.7.7</ecNumber>
    </recommendedName>
</protein>
<evidence type="ECO:0000259" key="10">
    <source>
        <dbReference type="Pfam" id="PF03175"/>
    </source>
</evidence>
<evidence type="ECO:0000256" key="8">
    <source>
        <dbReference type="ARBA" id="ARBA00023125"/>
    </source>
</evidence>
<name>A0A4Y5SJR8_9AGAM</name>
<dbReference type="InterPro" id="IPR036397">
    <property type="entry name" value="RNaseH_sf"/>
</dbReference>
<dbReference type="GO" id="GO:0000166">
    <property type="term" value="F:nucleotide binding"/>
    <property type="evidence" value="ECO:0007669"/>
    <property type="project" value="InterPro"/>
</dbReference>
<keyword evidence="11" id="KW-0496">Mitochondrion</keyword>
<accession>A0A4Y5SJR8</accession>
<evidence type="ECO:0000256" key="2">
    <source>
        <dbReference type="ARBA" id="ARBA00012417"/>
    </source>
</evidence>
<dbReference type="EMBL" id="MH794153">
    <property type="protein sequence ID" value="QDA23246.1"/>
    <property type="molecule type" value="Genomic_DNA"/>
</dbReference>
<proteinExistence type="inferred from homology"/>
<organism evidence="11">
    <name type="scientific">Rhizopogon vinicolor</name>
    <dbReference type="NCBI Taxonomy" id="80600"/>
    <lineage>
        <taxon>Eukaryota</taxon>
        <taxon>Fungi</taxon>
        <taxon>Dikarya</taxon>
        <taxon>Basidiomycota</taxon>
        <taxon>Agaricomycotina</taxon>
        <taxon>Agaricomycetes</taxon>
        <taxon>Agaricomycetidae</taxon>
        <taxon>Boletales</taxon>
        <taxon>Suillineae</taxon>
        <taxon>Rhizopogonaceae</taxon>
        <taxon>Rhizopogon</taxon>
    </lineage>
</organism>